<gene>
    <name evidence="3" type="ORF">ACFQWB_08720</name>
</gene>
<feature type="coiled-coil region" evidence="2">
    <location>
        <begin position="168"/>
        <end position="224"/>
    </location>
</feature>
<reference evidence="4" key="1">
    <citation type="journal article" date="2019" name="Int. J. Syst. Evol. Microbiol.">
        <title>The Global Catalogue of Microorganisms (GCM) 10K type strain sequencing project: providing services to taxonomists for standard genome sequencing and annotation.</title>
        <authorList>
            <consortium name="The Broad Institute Genomics Platform"/>
            <consortium name="The Broad Institute Genome Sequencing Center for Infectious Disease"/>
            <person name="Wu L."/>
            <person name="Ma J."/>
        </authorList>
    </citation>
    <scope>NUCLEOTIDE SEQUENCE [LARGE SCALE GENOMIC DNA]</scope>
    <source>
        <strain evidence="4">JCM 18657</strain>
    </source>
</reference>
<evidence type="ECO:0000256" key="1">
    <source>
        <dbReference type="ARBA" id="ARBA00043985"/>
    </source>
</evidence>
<proteinExistence type="inferred from homology"/>
<comment type="similarity">
    <text evidence="1">Belongs to the PspA/Vipp/IM30 family.</text>
</comment>
<name>A0ABW2V4R1_9BACL</name>
<comment type="caution">
    <text evidence="3">The sequence shown here is derived from an EMBL/GenBank/DDBJ whole genome shotgun (WGS) entry which is preliminary data.</text>
</comment>
<dbReference type="Proteomes" id="UP001596528">
    <property type="component" value="Unassembled WGS sequence"/>
</dbReference>
<dbReference type="InterPro" id="IPR007157">
    <property type="entry name" value="PspA_VIPP1"/>
</dbReference>
<accession>A0ABW2V4R1</accession>
<dbReference type="EMBL" id="JBHTGQ010000018">
    <property type="protein sequence ID" value="MFC7750025.1"/>
    <property type="molecule type" value="Genomic_DNA"/>
</dbReference>
<feature type="coiled-coil region" evidence="2">
    <location>
        <begin position="72"/>
        <end position="142"/>
    </location>
</feature>
<dbReference type="Pfam" id="PF04012">
    <property type="entry name" value="PspA_IM30"/>
    <property type="match status" value="1"/>
</dbReference>
<organism evidence="3 4">
    <name type="scientific">Paenibacillus thermoaerophilus</name>
    <dbReference type="NCBI Taxonomy" id="1215385"/>
    <lineage>
        <taxon>Bacteria</taxon>
        <taxon>Bacillati</taxon>
        <taxon>Bacillota</taxon>
        <taxon>Bacilli</taxon>
        <taxon>Bacillales</taxon>
        <taxon>Paenibacillaceae</taxon>
        <taxon>Paenibacillus</taxon>
    </lineage>
</organism>
<protein>
    <submittedName>
        <fullName evidence="3">PspA/IM30 family protein</fullName>
    </submittedName>
</protein>
<sequence length="227" mass="26484">MSILKRVQTITTAQLNEWLEQSSDPVRTIDQLLGEQREQMERSDKLYRQMLVHTENLRVRMESAQKLAARRAEQAELAVKAGEDRLARLALQEKLQHEADAQRYRELYEESREAAAELREQLENLRAEYQEVLSKREYYTARMETLRLQKRMNDWRGSGGLTVGLRAFDRLEDQVREMELESRALREVRRYGQANAAYGGSADASNLERELDALKRKLVQQEGGTLQ</sequence>
<keyword evidence="4" id="KW-1185">Reference proteome</keyword>
<keyword evidence="2" id="KW-0175">Coiled coil</keyword>
<dbReference type="RefSeq" id="WP_138788300.1">
    <property type="nucleotide sequence ID" value="NZ_JBHTGQ010000018.1"/>
</dbReference>
<dbReference type="PANTHER" id="PTHR31088">
    <property type="entry name" value="MEMBRANE-ASSOCIATED PROTEIN VIPP1, CHLOROPLASTIC"/>
    <property type="match status" value="1"/>
</dbReference>
<evidence type="ECO:0000313" key="4">
    <source>
        <dbReference type="Proteomes" id="UP001596528"/>
    </source>
</evidence>
<evidence type="ECO:0000256" key="2">
    <source>
        <dbReference type="SAM" id="Coils"/>
    </source>
</evidence>
<evidence type="ECO:0000313" key="3">
    <source>
        <dbReference type="EMBL" id="MFC7750025.1"/>
    </source>
</evidence>
<dbReference type="PANTHER" id="PTHR31088:SF6">
    <property type="entry name" value="PHAGE SHOCK PROTEIN A"/>
    <property type="match status" value="1"/>
</dbReference>